<gene>
    <name evidence="11" type="primary">glpK</name>
    <name evidence="15" type="ORF">HM131_06780</name>
</gene>
<feature type="domain" description="Carbohydrate kinase FGGY C-terminal" evidence="14">
    <location>
        <begin position="263"/>
        <end position="450"/>
    </location>
</feature>
<feature type="binding site" evidence="11">
    <location>
        <position position="14"/>
    </location>
    <ligand>
        <name>ADP</name>
        <dbReference type="ChEBI" id="CHEBI:456216"/>
    </ligand>
</feature>
<evidence type="ECO:0000259" key="13">
    <source>
        <dbReference type="Pfam" id="PF00370"/>
    </source>
</evidence>
<keyword evidence="3 11" id="KW-0808">Transferase</keyword>
<feature type="binding site" evidence="11">
    <location>
        <position position="268"/>
    </location>
    <ligand>
        <name>ADP</name>
        <dbReference type="ChEBI" id="CHEBI:456216"/>
    </ligand>
</feature>
<comment type="function">
    <text evidence="9 11">Key enzyme in the regulation of glycerol uptake and metabolism. Catalyzes the phosphorylation of glycerol to yield sn-glycerol 3-phosphate.</text>
</comment>
<dbReference type="Pfam" id="PF00370">
    <property type="entry name" value="FGGY_N"/>
    <property type="match status" value="1"/>
</dbReference>
<feature type="binding site" evidence="11">
    <location>
        <position position="136"/>
    </location>
    <ligand>
        <name>sn-glycerol 3-phosphate</name>
        <dbReference type="ChEBI" id="CHEBI:57597"/>
    </ligand>
</feature>
<dbReference type="EMBL" id="CP020772">
    <property type="protein sequence ID" value="ARI76555.1"/>
    <property type="molecule type" value="Genomic_DNA"/>
</dbReference>
<evidence type="ECO:0000256" key="4">
    <source>
        <dbReference type="ARBA" id="ARBA00022741"/>
    </source>
</evidence>
<dbReference type="KEGG" id="hmn:HM131_06780"/>
<dbReference type="FunFam" id="3.30.420.40:FF:000007">
    <property type="entry name" value="Glycerol kinase"/>
    <property type="match status" value="1"/>
</dbReference>
<comment type="activity regulation">
    <text evidence="11">Activated by phosphorylation and inhibited by fructose 1,6-bisphosphate (FBP).</text>
</comment>
<dbReference type="STRING" id="402384.HM131_06780"/>
<dbReference type="InterPro" id="IPR018483">
    <property type="entry name" value="Carb_kinase_FGGY_CS"/>
</dbReference>
<dbReference type="OrthoDB" id="9805576at2"/>
<protein>
    <recommendedName>
        <fullName evidence="11">Glycerol kinase</fullName>
        <ecNumber evidence="11">2.7.1.30</ecNumber>
    </recommendedName>
    <alternativeName>
        <fullName evidence="11">ATP:glycerol 3-phosphotransferase</fullName>
    </alternativeName>
    <alternativeName>
        <fullName evidence="11">Glycerokinase</fullName>
        <shortName evidence="11">GK</shortName>
    </alternativeName>
</protein>
<dbReference type="RefSeq" id="WP_085029034.1">
    <property type="nucleotide sequence ID" value="NZ_CP020772.1"/>
</dbReference>
<feature type="binding site" evidence="11">
    <location>
        <position position="136"/>
    </location>
    <ligand>
        <name>glycerol</name>
        <dbReference type="ChEBI" id="CHEBI:17754"/>
    </ligand>
</feature>
<comment type="PTM">
    <text evidence="11">The phosphoenolpyruvate-dependent sugar phosphotransferase system (PTS), including enzyme I, and histidine-containing protein (HPr) are required for the phosphorylation, which leads to the activation of the enzyme.</text>
</comment>
<feature type="binding site" evidence="11">
    <location>
        <position position="84"/>
    </location>
    <ligand>
        <name>sn-glycerol 3-phosphate</name>
        <dbReference type="ChEBI" id="CHEBI:57597"/>
    </ligand>
</feature>
<evidence type="ECO:0000256" key="6">
    <source>
        <dbReference type="ARBA" id="ARBA00022798"/>
    </source>
</evidence>
<evidence type="ECO:0000256" key="2">
    <source>
        <dbReference type="ARBA" id="ARBA00009156"/>
    </source>
</evidence>
<keyword evidence="11" id="KW-0597">Phosphoprotein</keyword>
<evidence type="ECO:0000256" key="1">
    <source>
        <dbReference type="ARBA" id="ARBA00005190"/>
    </source>
</evidence>
<feature type="binding site" evidence="11">
    <location>
        <position position="311"/>
    </location>
    <ligand>
        <name>ATP</name>
        <dbReference type="ChEBI" id="CHEBI:30616"/>
    </ligand>
</feature>
<evidence type="ECO:0000256" key="7">
    <source>
        <dbReference type="ARBA" id="ARBA00022840"/>
    </source>
</evidence>
<dbReference type="PANTHER" id="PTHR10196">
    <property type="entry name" value="SUGAR KINASE"/>
    <property type="match status" value="1"/>
</dbReference>
<comment type="catalytic activity">
    <reaction evidence="8 11">
        <text>glycerol + ATP = sn-glycerol 3-phosphate + ADP + H(+)</text>
        <dbReference type="Rhea" id="RHEA:21644"/>
        <dbReference type="ChEBI" id="CHEBI:15378"/>
        <dbReference type="ChEBI" id="CHEBI:17754"/>
        <dbReference type="ChEBI" id="CHEBI:30616"/>
        <dbReference type="ChEBI" id="CHEBI:57597"/>
        <dbReference type="ChEBI" id="CHEBI:456216"/>
        <dbReference type="EC" id="2.7.1.30"/>
    </reaction>
</comment>
<dbReference type="InterPro" id="IPR043129">
    <property type="entry name" value="ATPase_NBD"/>
</dbReference>
<keyword evidence="16" id="KW-1185">Reference proteome</keyword>
<feature type="binding site" evidence="11">
    <location>
        <position position="16"/>
    </location>
    <ligand>
        <name>ATP</name>
        <dbReference type="ChEBI" id="CHEBI:30616"/>
    </ligand>
</feature>
<reference evidence="15 16" key="1">
    <citation type="submission" date="2017-04" db="EMBL/GenBank/DDBJ databases">
        <title>The whole genome sequencing and assembly of Halobacillus mangrovi strain.</title>
        <authorList>
            <person name="Lee S.-J."/>
            <person name="Park M.-K."/>
            <person name="Kim J.-Y."/>
            <person name="Lee Y.-J."/>
            <person name="Yi H."/>
            <person name="Bahn Y.-S."/>
            <person name="Kim J.F."/>
            <person name="Lee D.-W."/>
        </authorList>
    </citation>
    <scope>NUCLEOTIDE SEQUENCE [LARGE SCALE GENOMIC DNA]</scope>
    <source>
        <strain evidence="15 16">KTB 131</strain>
    </source>
</reference>
<evidence type="ECO:0000313" key="15">
    <source>
        <dbReference type="EMBL" id="ARI76555.1"/>
    </source>
</evidence>
<evidence type="ECO:0000256" key="11">
    <source>
        <dbReference type="HAMAP-Rule" id="MF_00186"/>
    </source>
</evidence>
<feature type="binding site" evidence="11">
    <location>
        <position position="311"/>
    </location>
    <ligand>
        <name>ADP</name>
        <dbReference type="ChEBI" id="CHEBI:456216"/>
    </ligand>
</feature>
<dbReference type="CDD" id="cd07786">
    <property type="entry name" value="FGGY_EcGK_like"/>
    <property type="match status" value="1"/>
</dbReference>
<dbReference type="PIRSF" id="PIRSF000538">
    <property type="entry name" value="GlpK"/>
    <property type="match status" value="1"/>
</dbReference>
<comment type="pathway">
    <text evidence="1 11">Polyol metabolism; glycerol degradation via glycerol kinase pathway; sn-glycerol 3-phosphate from glycerol: step 1/1.</text>
</comment>
<proteinExistence type="inferred from homology"/>
<comment type="similarity">
    <text evidence="2 11 12">Belongs to the FGGY kinase family.</text>
</comment>
<feature type="binding site" evidence="11">
    <location>
        <position position="85"/>
    </location>
    <ligand>
        <name>sn-glycerol 3-phosphate</name>
        <dbReference type="ChEBI" id="CHEBI:57597"/>
    </ligand>
</feature>
<dbReference type="SUPFAM" id="SSF53067">
    <property type="entry name" value="Actin-like ATPase domain"/>
    <property type="match status" value="2"/>
</dbReference>
<dbReference type="GO" id="GO:0006072">
    <property type="term" value="P:glycerol-3-phosphate metabolic process"/>
    <property type="evidence" value="ECO:0007669"/>
    <property type="project" value="InterPro"/>
</dbReference>
<dbReference type="NCBIfam" id="TIGR01311">
    <property type="entry name" value="glycerol_kin"/>
    <property type="match status" value="1"/>
</dbReference>
<name>A0A1W5ZTF1_9BACI</name>
<feature type="binding site" evidence="11">
    <location>
        <position position="315"/>
    </location>
    <ligand>
        <name>ATP</name>
        <dbReference type="ChEBI" id="CHEBI:30616"/>
    </ligand>
</feature>
<dbReference type="UniPathway" id="UPA00618">
    <property type="reaction ID" value="UER00672"/>
</dbReference>
<feature type="binding site" evidence="11">
    <location>
        <position position="84"/>
    </location>
    <ligand>
        <name>glycerol</name>
        <dbReference type="ChEBI" id="CHEBI:17754"/>
    </ligand>
</feature>
<feature type="modified residue" description="Phosphohistidine; by HPr" evidence="11">
    <location>
        <position position="232"/>
    </location>
</feature>
<keyword evidence="5 11" id="KW-0418">Kinase</keyword>
<dbReference type="NCBIfam" id="NF000756">
    <property type="entry name" value="PRK00047.1"/>
    <property type="match status" value="1"/>
</dbReference>
<feature type="domain" description="Carbohydrate kinase FGGY N-terminal" evidence="13">
    <location>
        <begin position="6"/>
        <end position="253"/>
    </location>
</feature>
<evidence type="ECO:0000256" key="8">
    <source>
        <dbReference type="ARBA" id="ARBA00052101"/>
    </source>
</evidence>
<comment type="subunit">
    <text evidence="10 11">Homotetramer and homodimer (in equilibrium).</text>
</comment>
<keyword evidence="6 11" id="KW-0319">Glycerol metabolism</keyword>
<dbReference type="InterPro" id="IPR018485">
    <property type="entry name" value="FGGY_C"/>
</dbReference>
<dbReference type="EC" id="2.7.1.30" evidence="11"/>
<dbReference type="AlphaFoldDB" id="A0A1W5ZTF1"/>
<feature type="binding site" evidence="11">
    <location>
        <position position="15"/>
    </location>
    <ligand>
        <name>ATP</name>
        <dbReference type="ChEBI" id="CHEBI:30616"/>
    </ligand>
</feature>
<feature type="binding site" evidence="11">
    <location>
        <position position="18"/>
    </location>
    <ligand>
        <name>ADP</name>
        <dbReference type="ChEBI" id="CHEBI:456216"/>
    </ligand>
</feature>
<evidence type="ECO:0000256" key="5">
    <source>
        <dbReference type="ARBA" id="ARBA00022777"/>
    </source>
</evidence>
<dbReference type="Gene3D" id="3.30.420.40">
    <property type="match status" value="2"/>
</dbReference>
<evidence type="ECO:0000313" key="16">
    <source>
        <dbReference type="Proteomes" id="UP000192527"/>
    </source>
</evidence>
<dbReference type="InterPro" id="IPR018484">
    <property type="entry name" value="FGGY_N"/>
</dbReference>
<dbReference type="FunFam" id="3.30.420.40:FF:000008">
    <property type="entry name" value="Glycerol kinase"/>
    <property type="match status" value="1"/>
</dbReference>
<feature type="binding site" evidence="11">
    <location>
        <position position="14"/>
    </location>
    <ligand>
        <name>ATP</name>
        <dbReference type="ChEBI" id="CHEBI:30616"/>
    </ligand>
</feature>
<feature type="binding site" evidence="11">
    <location>
        <position position="246"/>
    </location>
    <ligand>
        <name>glycerol</name>
        <dbReference type="ChEBI" id="CHEBI:17754"/>
    </ligand>
</feature>
<feature type="binding site" evidence="11">
    <location>
        <position position="268"/>
    </location>
    <ligand>
        <name>ATP</name>
        <dbReference type="ChEBI" id="CHEBI:30616"/>
    </ligand>
</feature>
<feature type="binding site" evidence="11">
    <location>
        <position position="246"/>
    </location>
    <ligand>
        <name>sn-glycerol 3-phosphate</name>
        <dbReference type="ChEBI" id="CHEBI:57597"/>
    </ligand>
</feature>
<feature type="binding site" evidence="11">
    <location>
        <position position="412"/>
    </location>
    <ligand>
        <name>ATP</name>
        <dbReference type="ChEBI" id="CHEBI:30616"/>
    </ligand>
</feature>
<feature type="binding site" evidence="11">
    <location>
        <position position="85"/>
    </location>
    <ligand>
        <name>glycerol</name>
        <dbReference type="ChEBI" id="CHEBI:17754"/>
    </ligand>
</feature>
<evidence type="ECO:0000256" key="9">
    <source>
        <dbReference type="ARBA" id="ARBA00054633"/>
    </source>
</evidence>
<dbReference type="GO" id="GO:0005829">
    <property type="term" value="C:cytosol"/>
    <property type="evidence" value="ECO:0007669"/>
    <property type="project" value="TreeGrafter"/>
</dbReference>
<dbReference type="InterPro" id="IPR000577">
    <property type="entry name" value="Carb_kinase_FGGY"/>
</dbReference>
<dbReference type="GO" id="GO:0004370">
    <property type="term" value="F:glycerol kinase activity"/>
    <property type="evidence" value="ECO:0007669"/>
    <property type="project" value="UniProtKB-UniRule"/>
</dbReference>
<dbReference type="Proteomes" id="UP000192527">
    <property type="component" value="Chromosome"/>
</dbReference>
<dbReference type="Pfam" id="PF02782">
    <property type="entry name" value="FGGY_C"/>
    <property type="match status" value="1"/>
</dbReference>
<dbReference type="PANTHER" id="PTHR10196:SF69">
    <property type="entry name" value="GLYCEROL KINASE"/>
    <property type="match status" value="1"/>
</dbReference>
<evidence type="ECO:0000259" key="14">
    <source>
        <dbReference type="Pfam" id="PF02782"/>
    </source>
</evidence>
<feature type="binding site" evidence="11">
    <location>
        <position position="416"/>
    </location>
    <ligand>
        <name>ADP</name>
        <dbReference type="ChEBI" id="CHEBI:456216"/>
    </ligand>
</feature>
<feature type="binding site" evidence="11">
    <location>
        <position position="412"/>
    </location>
    <ligand>
        <name>ADP</name>
        <dbReference type="ChEBI" id="CHEBI:456216"/>
    </ligand>
</feature>
<feature type="binding site" evidence="11">
    <location>
        <position position="247"/>
    </location>
    <ligand>
        <name>glycerol</name>
        <dbReference type="ChEBI" id="CHEBI:17754"/>
    </ligand>
</feature>
<dbReference type="GO" id="GO:0005524">
    <property type="term" value="F:ATP binding"/>
    <property type="evidence" value="ECO:0007669"/>
    <property type="project" value="UniProtKB-UniRule"/>
</dbReference>
<keyword evidence="4 11" id="KW-0547">Nucleotide-binding</keyword>
<evidence type="ECO:0000256" key="10">
    <source>
        <dbReference type="ARBA" id="ARBA00063665"/>
    </source>
</evidence>
<dbReference type="HAMAP" id="MF_00186">
    <property type="entry name" value="Glycerol_kin"/>
    <property type="match status" value="1"/>
</dbReference>
<sequence length="500" mass="55801">MEKEKYILSIDQGTTSSRAILFNHDGEIIETGQKEFEQHFPKPGWVEHDANEIWTSVLACIADVLRRGDVEPDQVAGIGITNQRETTVVWDKNTGKPIYRAIVWQSRQTQDICNELKEKGLEDTFRDKTGLLLDPYFAGTKVKWILDNVDGAREKAENGDLMFGTIDTWLIYKLSGQKAHVTDYSNASRTLMYNIFDLKWDDELLDILGVPQDMLPEVKPSSEVYAHTVDYHFYGKEVPIAGIAGDQQAALFGQACFEKGMAKNTYGTGGFMLMNTGEEAVKSENGLLTTLAWGIDGKVEYALEGSIFVSGSAIQWLRDGLQMVESAPQSEEIAGQVNSTDGVYVVPAFVGLGTPYWDSEARGAVFGLTRGTTRAHFVRATLESLAYQAKDVVDAMVEDSGIELKKLRVDGGAVKNNLLMQFQSDLLDVTVERPEVSETTALGAAYLAGLSIGYWESRKEIENQWKVEREFDPAMNKEKSKDLYRGWQKAVEATRIFKMD</sequence>
<evidence type="ECO:0000256" key="3">
    <source>
        <dbReference type="ARBA" id="ARBA00022679"/>
    </source>
</evidence>
<dbReference type="InterPro" id="IPR005999">
    <property type="entry name" value="Glycerol_kin"/>
</dbReference>
<evidence type="ECO:0000256" key="12">
    <source>
        <dbReference type="RuleBase" id="RU003733"/>
    </source>
</evidence>
<keyword evidence="7 11" id="KW-0067">ATP-binding</keyword>
<feature type="binding site" evidence="11">
    <location>
        <position position="14"/>
    </location>
    <ligand>
        <name>sn-glycerol 3-phosphate</name>
        <dbReference type="ChEBI" id="CHEBI:57597"/>
    </ligand>
</feature>
<dbReference type="GO" id="GO:0019563">
    <property type="term" value="P:glycerol catabolic process"/>
    <property type="evidence" value="ECO:0007669"/>
    <property type="project" value="UniProtKB-UniRule"/>
</dbReference>
<dbReference type="PROSITE" id="PS00445">
    <property type="entry name" value="FGGY_KINASES_2"/>
    <property type="match status" value="1"/>
</dbReference>
<organism evidence="15 16">
    <name type="scientific">Halobacillus mangrovi</name>
    <dbReference type="NCBI Taxonomy" id="402384"/>
    <lineage>
        <taxon>Bacteria</taxon>
        <taxon>Bacillati</taxon>
        <taxon>Bacillota</taxon>
        <taxon>Bacilli</taxon>
        <taxon>Bacillales</taxon>
        <taxon>Bacillaceae</taxon>
        <taxon>Halobacillus</taxon>
    </lineage>
</organism>
<accession>A0A1W5ZTF1</accession>